<evidence type="ECO:0000259" key="2">
    <source>
        <dbReference type="Pfam" id="PF00534"/>
    </source>
</evidence>
<evidence type="ECO:0000256" key="1">
    <source>
        <dbReference type="ARBA" id="ARBA00022679"/>
    </source>
</evidence>
<organism evidence="3 4">
    <name type="scientific">Allokutzneria albata</name>
    <name type="common">Kibdelosporangium albatum</name>
    <dbReference type="NCBI Taxonomy" id="211114"/>
    <lineage>
        <taxon>Bacteria</taxon>
        <taxon>Bacillati</taxon>
        <taxon>Actinomycetota</taxon>
        <taxon>Actinomycetes</taxon>
        <taxon>Pseudonocardiales</taxon>
        <taxon>Pseudonocardiaceae</taxon>
        <taxon>Allokutzneria</taxon>
    </lineage>
</organism>
<dbReference type="EMBL" id="LT629701">
    <property type="protein sequence ID" value="SDM59134.1"/>
    <property type="molecule type" value="Genomic_DNA"/>
</dbReference>
<dbReference type="PANTHER" id="PTHR12526:SF627">
    <property type="entry name" value="D-RHAMNOSYLTRANSFERASE WBPZ"/>
    <property type="match status" value="1"/>
</dbReference>
<accession>A0A1G9UH87</accession>
<dbReference type="InterPro" id="IPR001296">
    <property type="entry name" value="Glyco_trans_1"/>
</dbReference>
<keyword evidence="1 3" id="KW-0808">Transferase</keyword>
<keyword evidence="4" id="KW-1185">Reference proteome</keyword>
<protein>
    <submittedName>
        <fullName evidence="3">Glycosyl transferases group 1</fullName>
    </submittedName>
</protein>
<sequence length="303" mass="33325">MTSFVQGPHEYLLPKLPEGGPFGSGRLGRDWPESAREVGPEELRDTDVDVVVLQRTEELELAERWLGRRVPMVFVEHNTPKGGRHPLADRDDLTIAHVTHFNSLMWDCGSTPTTVIEHGVVDPGERYTGELPRAGVVINEPVRRWRVTGTDLLPRFAEAAPLDVFGMGLDGLAEKLGCDRITPVGDLPTEKLHAELARRRVYVHPLRWTSLGLSLIEAMHLGMPVVALGVTEAARAVPAEAGFVSTSVDELAAAVELLLAEPELAARLGQGARKFALAHYGLAAFVENWDRLLSRIAHDTVRR</sequence>
<proteinExistence type="predicted"/>
<dbReference type="SUPFAM" id="SSF53756">
    <property type="entry name" value="UDP-Glycosyltransferase/glycogen phosphorylase"/>
    <property type="match status" value="1"/>
</dbReference>
<gene>
    <name evidence="3" type="ORF">SAMN04489726_2404</name>
</gene>
<dbReference type="STRING" id="211114.SAMN04489726_2404"/>
<dbReference type="Pfam" id="PF00534">
    <property type="entry name" value="Glycos_transf_1"/>
    <property type="match status" value="1"/>
</dbReference>
<dbReference type="AlphaFoldDB" id="A0A1G9UH87"/>
<dbReference type="Proteomes" id="UP000183376">
    <property type="component" value="Chromosome I"/>
</dbReference>
<feature type="domain" description="Glycosyl transferase family 1" evidence="2">
    <location>
        <begin position="171"/>
        <end position="274"/>
    </location>
</feature>
<evidence type="ECO:0000313" key="4">
    <source>
        <dbReference type="Proteomes" id="UP000183376"/>
    </source>
</evidence>
<evidence type="ECO:0000313" key="3">
    <source>
        <dbReference type="EMBL" id="SDM59134.1"/>
    </source>
</evidence>
<dbReference type="eggNOG" id="COG0438">
    <property type="taxonomic scope" value="Bacteria"/>
</dbReference>
<dbReference type="GO" id="GO:0016757">
    <property type="term" value="F:glycosyltransferase activity"/>
    <property type="evidence" value="ECO:0007669"/>
    <property type="project" value="InterPro"/>
</dbReference>
<dbReference type="Gene3D" id="3.40.50.2000">
    <property type="entry name" value="Glycogen Phosphorylase B"/>
    <property type="match status" value="1"/>
</dbReference>
<reference evidence="3 4" key="1">
    <citation type="submission" date="2016-10" db="EMBL/GenBank/DDBJ databases">
        <authorList>
            <person name="de Groot N.N."/>
        </authorList>
    </citation>
    <scope>NUCLEOTIDE SEQUENCE [LARGE SCALE GENOMIC DNA]</scope>
    <source>
        <strain evidence="3 4">DSM 44149</strain>
    </source>
</reference>
<dbReference type="PANTHER" id="PTHR12526">
    <property type="entry name" value="GLYCOSYLTRANSFERASE"/>
    <property type="match status" value="1"/>
</dbReference>
<name>A0A1G9UH87_ALLAB</name>